<dbReference type="EMBL" id="JAZHXI010000001">
    <property type="protein sequence ID" value="KAL2075345.1"/>
    <property type="molecule type" value="Genomic_DNA"/>
</dbReference>
<proteinExistence type="predicted"/>
<name>A0ABR4CZT2_9HELO</name>
<reference evidence="2 3" key="1">
    <citation type="journal article" date="2024" name="Commun. Biol.">
        <title>Comparative genomic analysis of thermophilic fungi reveals convergent evolutionary adaptations and gene losses.</title>
        <authorList>
            <person name="Steindorff A.S."/>
            <person name="Aguilar-Pontes M.V."/>
            <person name="Robinson A.J."/>
            <person name="Andreopoulos B."/>
            <person name="LaButti K."/>
            <person name="Kuo A."/>
            <person name="Mondo S."/>
            <person name="Riley R."/>
            <person name="Otillar R."/>
            <person name="Haridas S."/>
            <person name="Lipzen A."/>
            <person name="Grimwood J."/>
            <person name="Schmutz J."/>
            <person name="Clum A."/>
            <person name="Reid I.D."/>
            <person name="Moisan M.C."/>
            <person name="Butler G."/>
            <person name="Nguyen T.T.M."/>
            <person name="Dewar K."/>
            <person name="Conant G."/>
            <person name="Drula E."/>
            <person name="Henrissat B."/>
            <person name="Hansel C."/>
            <person name="Singer S."/>
            <person name="Hutchinson M.I."/>
            <person name="de Vries R.P."/>
            <person name="Natvig D.O."/>
            <person name="Powell A.J."/>
            <person name="Tsang A."/>
            <person name="Grigoriev I.V."/>
        </authorList>
    </citation>
    <scope>NUCLEOTIDE SEQUENCE [LARGE SCALE GENOMIC DNA]</scope>
    <source>
        <strain evidence="2 3">CBS 494.80</strain>
    </source>
</reference>
<sequence>MGTCREIKPSQYQSAGYSANFKSHYGIPTQYWTDFYRLMSTATEYGVSPRPDNLRRFIAMRFLLFTKSVDNTLKQKGRSDSPVWRDAMEALWAKTAVRLFDEEVKEMGDEVSGSERTRRRMQLDLRHVLRQRFFPSGKVEKYWTEKAEKYGGSDYDILKKENSHAEPDGEMDLAVPEKGEEDMDVDFLGKLLGELQVQTEKKKKPSTEEIDAEGAMKEALRRMPKTSSLLR</sequence>
<keyword evidence="3" id="KW-1185">Reference proteome</keyword>
<dbReference type="Proteomes" id="UP001595075">
    <property type="component" value="Unassembled WGS sequence"/>
</dbReference>
<evidence type="ECO:0000313" key="2">
    <source>
        <dbReference type="EMBL" id="KAL2075345.1"/>
    </source>
</evidence>
<accession>A0ABR4CZT2</accession>
<feature type="region of interest" description="Disordered" evidence="1">
    <location>
        <begin position="198"/>
        <end position="231"/>
    </location>
</feature>
<comment type="caution">
    <text evidence="2">The sequence shown here is derived from an EMBL/GenBank/DDBJ whole genome shotgun (WGS) entry which is preliminary data.</text>
</comment>
<evidence type="ECO:0000256" key="1">
    <source>
        <dbReference type="SAM" id="MobiDB-lite"/>
    </source>
</evidence>
<evidence type="ECO:0000313" key="3">
    <source>
        <dbReference type="Proteomes" id="UP001595075"/>
    </source>
</evidence>
<organism evidence="2 3">
    <name type="scientific">Oculimacula yallundae</name>
    <dbReference type="NCBI Taxonomy" id="86028"/>
    <lineage>
        <taxon>Eukaryota</taxon>
        <taxon>Fungi</taxon>
        <taxon>Dikarya</taxon>
        <taxon>Ascomycota</taxon>
        <taxon>Pezizomycotina</taxon>
        <taxon>Leotiomycetes</taxon>
        <taxon>Helotiales</taxon>
        <taxon>Ploettnerulaceae</taxon>
        <taxon>Oculimacula</taxon>
    </lineage>
</organism>
<gene>
    <name evidence="2" type="ORF">VTL71DRAFT_288</name>
</gene>
<protein>
    <submittedName>
        <fullName evidence="2">Uncharacterized protein</fullName>
    </submittedName>
</protein>